<dbReference type="EMBL" id="VUMD01000009">
    <property type="protein sequence ID" value="MSS37142.1"/>
    <property type="molecule type" value="Genomic_DNA"/>
</dbReference>
<name>A0A7X2NLL9_9CLOT</name>
<accession>A0A7X2NLL9</accession>
<dbReference type="Proteomes" id="UP000429958">
    <property type="component" value="Unassembled WGS sequence"/>
</dbReference>
<gene>
    <name evidence="1" type="ORF">FYJ39_11310</name>
</gene>
<dbReference type="RefSeq" id="WP_154472587.1">
    <property type="nucleotide sequence ID" value="NZ_DBEWUL010000151.1"/>
</dbReference>
<reference evidence="1 2" key="1">
    <citation type="submission" date="2019-08" db="EMBL/GenBank/DDBJ databases">
        <title>In-depth cultivation of the pig gut microbiome towards novel bacterial diversity and tailored functional studies.</title>
        <authorList>
            <person name="Wylensek D."/>
            <person name="Hitch T.C.A."/>
            <person name="Clavel T."/>
        </authorList>
    </citation>
    <scope>NUCLEOTIDE SEQUENCE [LARGE SCALE GENOMIC DNA]</scope>
    <source>
        <strain evidence="1 2">WCA-389-WT-23D1</strain>
    </source>
</reference>
<evidence type="ECO:0000313" key="2">
    <source>
        <dbReference type="Proteomes" id="UP000429958"/>
    </source>
</evidence>
<proteinExistence type="predicted"/>
<evidence type="ECO:0000313" key="1">
    <source>
        <dbReference type="EMBL" id="MSS37142.1"/>
    </source>
</evidence>
<dbReference type="AlphaFoldDB" id="A0A7X2NLL9"/>
<sequence length="86" mass="9977">MEDAAIGLGGFGIGWNEQTRENQETAKNLSKYYDGREIEAYQQRGQLMYIKEARVVKHVCIEWYLEAVGDRGHKFGKLYSEDEDNE</sequence>
<comment type="caution">
    <text evidence="1">The sequence shown here is derived from an EMBL/GenBank/DDBJ whole genome shotgun (WGS) entry which is preliminary data.</text>
</comment>
<organism evidence="1 2">
    <name type="scientific">Clostridium porci</name>
    <dbReference type="NCBI Taxonomy" id="2605778"/>
    <lineage>
        <taxon>Bacteria</taxon>
        <taxon>Bacillati</taxon>
        <taxon>Bacillota</taxon>
        <taxon>Clostridia</taxon>
        <taxon>Eubacteriales</taxon>
        <taxon>Clostridiaceae</taxon>
        <taxon>Clostridium</taxon>
    </lineage>
</organism>
<protein>
    <submittedName>
        <fullName evidence="1">Uncharacterized protein</fullName>
    </submittedName>
</protein>
<keyword evidence="2" id="KW-1185">Reference proteome</keyword>